<evidence type="ECO:0000313" key="1">
    <source>
        <dbReference type="EMBL" id="JAG04293.1"/>
    </source>
</evidence>
<dbReference type="EMBL" id="GBHO01039310">
    <property type="protein sequence ID" value="JAG04294.1"/>
    <property type="molecule type" value="Transcribed_RNA"/>
</dbReference>
<evidence type="ECO:0000313" key="4">
    <source>
        <dbReference type="EMBL" id="JAG57402.1"/>
    </source>
</evidence>
<reference evidence="3" key="1">
    <citation type="journal article" date="2014" name="PLoS ONE">
        <title>Transcriptome-Based Identification of ABC Transporters in the Western Tarnished Plant Bug Lygus hesperus.</title>
        <authorList>
            <person name="Hull J.J."/>
            <person name="Chaney K."/>
            <person name="Geib S.M."/>
            <person name="Fabrick J.A."/>
            <person name="Brent C.S."/>
            <person name="Walsh D."/>
            <person name="Lavine L.C."/>
        </authorList>
    </citation>
    <scope>NUCLEOTIDE SEQUENCE</scope>
</reference>
<accession>A0A0A9WHF9</accession>
<dbReference type="EMBL" id="GBHO01039309">
    <property type="protein sequence ID" value="JAG04295.1"/>
    <property type="molecule type" value="Transcribed_RNA"/>
</dbReference>
<name>A0A0A9WHF9_LYGHE</name>
<sequence length="224" mass="24442">MKAKAARKAGKNTPDCFCPTNPPPLMELPRSPTVRAVAACPPCPPKAPSMMMYNRKSPNIMSVDERHDFYASNKVLTQSNFGLPKTKSTCSCSKKVANYSAMVQHTGSGYSEMMKRIDPTGIQYETSSPGIVLPPSLEIGNGDSNDSDIIGNLLKPGIPRFTPLPASHTKSGNIVINVCKRSGPGTNNTSRNMHFVPPCVLYLDCTKVKDMCVIIRDKYEEEES</sequence>
<reference evidence="4" key="3">
    <citation type="submission" date="2014-09" db="EMBL/GenBank/DDBJ databases">
        <authorList>
            <person name="Magalhaes I.L.F."/>
            <person name="Oliveira U."/>
            <person name="Santos F.R."/>
            <person name="Vidigal T.H.D.A."/>
            <person name="Brescovit A.D."/>
            <person name="Santos A.J."/>
        </authorList>
    </citation>
    <scope>NUCLEOTIDE SEQUENCE</scope>
</reference>
<proteinExistence type="predicted"/>
<evidence type="ECO:0000313" key="3">
    <source>
        <dbReference type="EMBL" id="JAG04295.1"/>
    </source>
</evidence>
<dbReference type="EMBL" id="GBRD01008419">
    <property type="protein sequence ID" value="JAG57402.1"/>
    <property type="molecule type" value="Transcribed_RNA"/>
</dbReference>
<evidence type="ECO:0000313" key="2">
    <source>
        <dbReference type="EMBL" id="JAG04294.1"/>
    </source>
</evidence>
<dbReference type="EMBL" id="GBHO01039311">
    <property type="protein sequence ID" value="JAG04293.1"/>
    <property type="molecule type" value="Transcribed_RNA"/>
</dbReference>
<gene>
    <name evidence="3" type="primary">Fbf1_1</name>
    <name evidence="1" type="synonym">Fbf1_0</name>
    <name evidence="2" type="synonym">Fbf1_2</name>
    <name evidence="3" type="ORF">CM83_29746</name>
    <name evidence="2" type="ORF">CM83_29748</name>
    <name evidence="1" type="ORF">CM83_29751</name>
</gene>
<protein>
    <submittedName>
        <fullName evidence="3">Fas-binding factor 1</fullName>
    </submittedName>
</protein>
<organism evidence="3">
    <name type="scientific">Lygus hesperus</name>
    <name type="common">Western plant bug</name>
    <dbReference type="NCBI Taxonomy" id="30085"/>
    <lineage>
        <taxon>Eukaryota</taxon>
        <taxon>Metazoa</taxon>
        <taxon>Ecdysozoa</taxon>
        <taxon>Arthropoda</taxon>
        <taxon>Hexapoda</taxon>
        <taxon>Insecta</taxon>
        <taxon>Pterygota</taxon>
        <taxon>Neoptera</taxon>
        <taxon>Paraneoptera</taxon>
        <taxon>Hemiptera</taxon>
        <taxon>Heteroptera</taxon>
        <taxon>Panheteroptera</taxon>
        <taxon>Cimicomorpha</taxon>
        <taxon>Miridae</taxon>
        <taxon>Mirini</taxon>
        <taxon>Lygus</taxon>
    </lineage>
</organism>
<dbReference type="AlphaFoldDB" id="A0A0A9WHF9"/>
<reference evidence="3" key="2">
    <citation type="submission" date="2014-07" db="EMBL/GenBank/DDBJ databases">
        <authorList>
            <person name="Hull J."/>
        </authorList>
    </citation>
    <scope>NUCLEOTIDE SEQUENCE</scope>
</reference>